<dbReference type="Proteomes" id="UP001199322">
    <property type="component" value="Unassembled WGS sequence"/>
</dbReference>
<evidence type="ECO:0000313" key="2">
    <source>
        <dbReference type="Proteomes" id="UP001199322"/>
    </source>
</evidence>
<dbReference type="EMBL" id="QGBI01000015">
    <property type="protein sequence ID" value="MBX3891474.1"/>
    <property type="molecule type" value="Genomic_DNA"/>
</dbReference>
<gene>
    <name evidence="1" type="ORF">DEE74_16555</name>
</gene>
<comment type="caution">
    <text evidence="1">The sequence shown here is derived from an EMBL/GenBank/DDBJ whole genome shotgun (WGS) entry which is preliminary data.</text>
</comment>
<evidence type="ECO:0000313" key="1">
    <source>
        <dbReference type="EMBL" id="MBX3891474.1"/>
    </source>
</evidence>
<organism evidence="1 2">
    <name type="scientific">Ralstonia pickettii</name>
    <name type="common">Burkholderia pickettii</name>
    <dbReference type="NCBI Taxonomy" id="329"/>
    <lineage>
        <taxon>Bacteria</taxon>
        <taxon>Pseudomonadati</taxon>
        <taxon>Pseudomonadota</taxon>
        <taxon>Betaproteobacteria</taxon>
        <taxon>Burkholderiales</taxon>
        <taxon>Burkholderiaceae</taxon>
        <taxon>Ralstonia</taxon>
    </lineage>
</organism>
<reference evidence="1" key="1">
    <citation type="submission" date="2018-06" db="EMBL/GenBank/DDBJ databases">
        <authorList>
            <person name="O'Rourke A."/>
        </authorList>
    </citation>
    <scope>NUCLEOTIDE SEQUENCE</scope>
    <source>
        <strain evidence="1">132550021-3</strain>
    </source>
</reference>
<sequence>MSIDIHELAKRANVMEGAKGFITCTVESVDQRLLAFTFDNHINAHAFQLARSSQGMHARIEDSRQTVVIVHQP</sequence>
<name>A0AAW4Q974_RALPI</name>
<proteinExistence type="predicted"/>
<accession>A0AAW4Q974</accession>
<protein>
    <submittedName>
        <fullName evidence="1">Uncharacterized protein</fullName>
    </submittedName>
</protein>
<dbReference type="RefSeq" id="WP_182553374.1">
    <property type="nucleotide sequence ID" value="NZ_QGAQ01000015.1"/>
</dbReference>
<dbReference type="AlphaFoldDB" id="A0AAW4Q974"/>